<reference evidence="2 3" key="1">
    <citation type="submission" date="2018-10" db="EMBL/GenBank/DDBJ databases">
        <title>Fifty Aureobasidium pullulans genomes reveal a recombining polyextremotolerant generalist.</title>
        <authorList>
            <person name="Gostincar C."/>
            <person name="Turk M."/>
            <person name="Zajc J."/>
            <person name="Gunde-Cimerman N."/>
        </authorList>
    </citation>
    <scope>NUCLEOTIDE SEQUENCE [LARGE SCALE GENOMIC DNA]</scope>
    <source>
        <strain evidence="2 3">EXF-10751</strain>
    </source>
</reference>
<protein>
    <submittedName>
        <fullName evidence="2">Uncharacterized protein</fullName>
    </submittedName>
</protein>
<proteinExistence type="predicted"/>
<dbReference type="Proteomes" id="UP000310421">
    <property type="component" value="Unassembled WGS sequence"/>
</dbReference>
<dbReference type="AlphaFoldDB" id="A0A4S8ZBS8"/>
<feature type="compositionally biased region" description="Polar residues" evidence="1">
    <location>
        <begin position="176"/>
        <end position="206"/>
    </location>
</feature>
<comment type="caution">
    <text evidence="2">The sequence shown here is derived from an EMBL/GenBank/DDBJ whole genome shotgun (WGS) entry which is preliminary data.</text>
</comment>
<name>A0A4S8ZBS8_AURPU</name>
<feature type="region of interest" description="Disordered" evidence="1">
    <location>
        <begin position="138"/>
        <end position="271"/>
    </location>
</feature>
<evidence type="ECO:0000256" key="1">
    <source>
        <dbReference type="SAM" id="MobiDB-lite"/>
    </source>
</evidence>
<organism evidence="2 3">
    <name type="scientific">Aureobasidium pullulans</name>
    <name type="common">Black yeast</name>
    <name type="synonym">Pullularia pullulans</name>
    <dbReference type="NCBI Taxonomy" id="5580"/>
    <lineage>
        <taxon>Eukaryota</taxon>
        <taxon>Fungi</taxon>
        <taxon>Dikarya</taxon>
        <taxon>Ascomycota</taxon>
        <taxon>Pezizomycotina</taxon>
        <taxon>Dothideomycetes</taxon>
        <taxon>Dothideomycetidae</taxon>
        <taxon>Dothideales</taxon>
        <taxon>Saccotheciaceae</taxon>
        <taxon>Aureobasidium</taxon>
    </lineage>
</organism>
<evidence type="ECO:0000313" key="2">
    <source>
        <dbReference type="EMBL" id="THW61810.1"/>
    </source>
</evidence>
<sequence length="325" mass="36790">MSQELHVEVKDFVKGLYDKLCRSHGITPTVHEVQMIRRSIGALSKNKLSFVEPALLFFLPMSSLKYEMDSLLIGWIDQSDGSKKGIWFKLFENYPRVYNQCGGPTGSLHTPGRYVCDEWVPALDEVLYLDECQGRTVHHRGSQAATVDGENRRLSSIGNPRETESRKKRRLVRASEITTIDLTGSDSEQDVGSQSELKPELTSSPLRRSGARPKHFSTMTQLEPKPPSPENQYTISHADEEEDEGEDDGEGEEAPTSPTNQDLPSQIAQQTEELREMVKAKPVKELRAILSQRTGSLPSWIEELVREELDQKTLRELKSAKNWLR</sequence>
<accession>A0A4S8ZBS8</accession>
<feature type="compositionally biased region" description="Acidic residues" evidence="1">
    <location>
        <begin position="239"/>
        <end position="253"/>
    </location>
</feature>
<feature type="compositionally biased region" description="Polar residues" evidence="1">
    <location>
        <begin position="256"/>
        <end position="271"/>
    </location>
</feature>
<dbReference type="EMBL" id="QZAN01000044">
    <property type="protein sequence ID" value="THW61810.1"/>
    <property type="molecule type" value="Genomic_DNA"/>
</dbReference>
<evidence type="ECO:0000313" key="3">
    <source>
        <dbReference type="Proteomes" id="UP000310421"/>
    </source>
</evidence>
<gene>
    <name evidence="2" type="ORF">D6D20_04800</name>
</gene>